<dbReference type="GeneTree" id="ENSGT00940000167237"/>
<dbReference type="PANTHER" id="PTHR34098:SF1">
    <property type="entry name" value="F-BOX ONLY PROTEIN 47"/>
    <property type="match status" value="1"/>
</dbReference>
<evidence type="ECO:0000313" key="2">
    <source>
        <dbReference type="Ensembl" id="ENSMMDP00005043586.1"/>
    </source>
</evidence>
<dbReference type="InterPro" id="IPR056622">
    <property type="entry name" value="ARM_FBXO47"/>
</dbReference>
<evidence type="ECO:0000313" key="3">
    <source>
        <dbReference type="Proteomes" id="UP000472263"/>
    </source>
</evidence>
<dbReference type="Ensembl" id="ENSMMDT00005044464.1">
    <property type="protein sequence ID" value="ENSMMDP00005043586.1"/>
    <property type="gene ID" value="ENSMMDG00005020045.1"/>
</dbReference>
<reference evidence="2" key="3">
    <citation type="submission" date="2025-09" db="UniProtKB">
        <authorList>
            <consortium name="Ensembl"/>
        </authorList>
    </citation>
    <scope>IDENTIFICATION</scope>
</reference>
<evidence type="ECO:0000259" key="1">
    <source>
        <dbReference type="Pfam" id="PF24467"/>
    </source>
</evidence>
<accession>A0A668AF68</accession>
<dbReference type="InParanoid" id="A0A668AF68"/>
<dbReference type="AlphaFoldDB" id="A0A668AF68"/>
<dbReference type="Pfam" id="PF24467">
    <property type="entry name" value="ARM_FBXO47"/>
    <property type="match status" value="1"/>
</dbReference>
<protein>
    <recommendedName>
        <fullName evidence="1">FBXO47 ARM repeats region domain-containing protein</fullName>
    </recommendedName>
</protein>
<feature type="domain" description="FBXO47 ARM repeats region" evidence="1">
    <location>
        <begin position="136"/>
        <end position="350"/>
    </location>
</feature>
<reference evidence="2" key="2">
    <citation type="submission" date="2025-08" db="UniProtKB">
        <authorList>
            <consortium name="Ensembl"/>
        </authorList>
    </citation>
    <scope>IDENTIFICATION</scope>
</reference>
<organism evidence="2 3">
    <name type="scientific">Myripristis murdjan</name>
    <name type="common">pinecone soldierfish</name>
    <dbReference type="NCBI Taxonomy" id="586833"/>
    <lineage>
        <taxon>Eukaryota</taxon>
        <taxon>Metazoa</taxon>
        <taxon>Chordata</taxon>
        <taxon>Craniata</taxon>
        <taxon>Vertebrata</taxon>
        <taxon>Euteleostomi</taxon>
        <taxon>Actinopterygii</taxon>
        <taxon>Neopterygii</taxon>
        <taxon>Teleostei</taxon>
        <taxon>Neoteleostei</taxon>
        <taxon>Acanthomorphata</taxon>
        <taxon>Holocentriformes</taxon>
        <taxon>Holocentridae</taxon>
        <taxon>Myripristis</taxon>
    </lineage>
</organism>
<sequence>MILDRLSVLEISVFSMVSKVISSYTMDYISTLAWKNKMITKSFHYITRMSDQCSIIAHYKALGLLFKRCTLLLPTKDRLKFIFSKFSQVPCFMLEQCTTADCIGFSCYGVFLQTLIAGWDELECNRVFSFLCNLTNLPRKIEAVVAGKPGVSWYQELQLRLFCRRVLLDPWPQSQDSAFWLTQILKPWPMVSQARLLFIFYGPLLPDSTLGWQDLVGRELPHCALWDLARAILVLHSNLEVQDWTTNTMVSILEELTVIPQMWHVENVARLLVLCGSSLCYSVLASKAVNGRLHEISKVIVYIILVCEKDGFHMNWAAKIVLKLCQIFKTTAEKFLFIHTVEDMLSEITMELYELATVGELGLLPRMSFLFQKGVQFPCDISFIVI</sequence>
<dbReference type="Proteomes" id="UP000472263">
    <property type="component" value="Chromosome 21"/>
</dbReference>
<gene>
    <name evidence="2" type="primary">fbxo47</name>
</gene>
<name>A0A668AF68_9TELE</name>
<reference evidence="2" key="1">
    <citation type="submission" date="2019-06" db="EMBL/GenBank/DDBJ databases">
        <authorList>
            <consortium name="Wellcome Sanger Institute Data Sharing"/>
        </authorList>
    </citation>
    <scope>NUCLEOTIDE SEQUENCE [LARGE SCALE GENOMIC DNA]</scope>
</reference>
<dbReference type="PANTHER" id="PTHR34098">
    <property type="entry name" value="F-BOX ONLY PROTEIN 47"/>
    <property type="match status" value="1"/>
</dbReference>
<dbReference type="InterPro" id="IPR038946">
    <property type="entry name" value="FBXO47"/>
</dbReference>
<keyword evidence="3" id="KW-1185">Reference proteome</keyword>
<proteinExistence type="predicted"/>